<comment type="caution">
    <text evidence="1">The sequence shown here is derived from an EMBL/GenBank/DDBJ whole genome shotgun (WGS) entry which is preliminary data.</text>
</comment>
<reference evidence="1" key="2">
    <citation type="submission" date="2023-06" db="EMBL/GenBank/DDBJ databases">
        <authorList>
            <person name="Ma L."/>
            <person name="Liu K.-W."/>
            <person name="Li Z."/>
            <person name="Hsiao Y.-Y."/>
            <person name="Qi Y."/>
            <person name="Fu T."/>
            <person name="Tang G."/>
            <person name="Zhang D."/>
            <person name="Sun W.-H."/>
            <person name="Liu D.-K."/>
            <person name="Li Y."/>
            <person name="Chen G.-Z."/>
            <person name="Liu X.-D."/>
            <person name="Liao X.-Y."/>
            <person name="Jiang Y.-T."/>
            <person name="Yu X."/>
            <person name="Hao Y."/>
            <person name="Huang J."/>
            <person name="Zhao X.-W."/>
            <person name="Ke S."/>
            <person name="Chen Y.-Y."/>
            <person name="Wu W.-L."/>
            <person name="Hsu J.-L."/>
            <person name="Lin Y.-F."/>
            <person name="Huang M.-D."/>
            <person name="Li C.-Y."/>
            <person name="Huang L."/>
            <person name="Wang Z.-W."/>
            <person name="Zhao X."/>
            <person name="Zhong W.-Y."/>
            <person name="Peng D.-H."/>
            <person name="Ahmad S."/>
            <person name="Lan S."/>
            <person name="Zhang J.-S."/>
            <person name="Tsai W.-C."/>
            <person name="Van De Peer Y."/>
            <person name="Liu Z.-J."/>
        </authorList>
    </citation>
    <scope>NUCLEOTIDE SEQUENCE</scope>
    <source>
        <strain evidence="1">SCP</strain>
        <tissue evidence="1">Leaves</tissue>
    </source>
</reference>
<accession>A0AAV9A643</accession>
<dbReference type="EMBL" id="JAUJYN010000012">
    <property type="protein sequence ID" value="KAK1259662.1"/>
    <property type="molecule type" value="Genomic_DNA"/>
</dbReference>
<dbReference type="AlphaFoldDB" id="A0AAV9A643"/>
<gene>
    <name evidence="1" type="ORF">QJS04_geneDACA010407</name>
</gene>
<organism evidence="1 2">
    <name type="scientific">Acorus gramineus</name>
    <name type="common">Dwarf sweet flag</name>
    <dbReference type="NCBI Taxonomy" id="55184"/>
    <lineage>
        <taxon>Eukaryota</taxon>
        <taxon>Viridiplantae</taxon>
        <taxon>Streptophyta</taxon>
        <taxon>Embryophyta</taxon>
        <taxon>Tracheophyta</taxon>
        <taxon>Spermatophyta</taxon>
        <taxon>Magnoliopsida</taxon>
        <taxon>Liliopsida</taxon>
        <taxon>Acoraceae</taxon>
        <taxon>Acorus</taxon>
    </lineage>
</organism>
<keyword evidence="2" id="KW-1185">Reference proteome</keyword>
<dbReference type="Proteomes" id="UP001179952">
    <property type="component" value="Unassembled WGS sequence"/>
</dbReference>
<sequence>MKKGAMLKQARLAKFPRWTSTLGSEGPRTCFQDGHFCISHRAKYFMVISSDVVLDISVLLVSSFHGDDRS</sequence>
<proteinExistence type="predicted"/>
<protein>
    <submittedName>
        <fullName evidence="1">Uncharacterized protein</fullName>
    </submittedName>
</protein>
<name>A0AAV9A643_ACOGR</name>
<evidence type="ECO:0000313" key="1">
    <source>
        <dbReference type="EMBL" id="KAK1259662.1"/>
    </source>
</evidence>
<reference evidence="1" key="1">
    <citation type="journal article" date="2023" name="Nat. Commun.">
        <title>Diploid and tetraploid genomes of Acorus and the evolution of monocots.</title>
        <authorList>
            <person name="Ma L."/>
            <person name="Liu K.W."/>
            <person name="Li Z."/>
            <person name="Hsiao Y.Y."/>
            <person name="Qi Y."/>
            <person name="Fu T."/>
            <person name="Tang G.D."/>
            <person name="Zhang D."/>
            <person name="Sun W.H."/>
            <person name="Liu D.K."/>
            <person name="Li Y."/>
            <person name="Chen G.Z."/>
            <person name="Liu X.D."/>
            <person name="Liao X.Y."/>
            <person name="Jiang Y.T."/>
            <person name="Yu X."/>
            <person name="Hao Y."/>
            <person name="Huang J."/>
            <person name="Zhao X.W."/>
            <person name="Ke S."/>
            <person name="Chen Y.Y."/>
            <person name="Wu W.L."/>
            <person name="Hsu J.L."/>
            <person name="Lin Y.F."/>
            <person name="Huang M.D."/>
            <person name="Li C.Y."/>
            <person name="Huang L."/>
            <person name="Wang Z.W."/>
            <person name="Zhao X."/>
            <person name="Zhong W.Y."/>
            <person name="Peng D.H."/>
            <person name="Ahmad S."/>
            <person name="Lan S."/>
            <person name="Zhang J.S."/>
            <person name="Tsai W.C."/>
            <person name="Van de Peer Y."/>
            <person name="Liu Z.J."/>
        </authorList>
    </citation>
    <scope>NUCLEOTIDE SEQUENCE</scope>
    <source>
        <strain evidence="1">SCP</strain>
    </source>
</reference>
<evidence type="ECO:0000313" key="2">
    <source>
        <dbReference type="Proteomes" id="UP001179952"/>
    </source>
</evidence>